<dbReference type="AlphaFoldDB" id="A0A5N5WMC9"/>
<dbReference type="SUPFAM" id="SSF51735">
    <property type="entry name" value="NAD(P)-binding Rossmann-fold domains"/>
    <property type="match status" value="1"/>
</dbReference>
<organism evidence="8 9">
    <name type="scientific">Aspergillus leporis</name>
    <dbReference type="NCBI Taxonomy" id="41062"/>
    <lineage>
        <taxon>Eukaryota</taxon>
        <taxon>Fungi</taxon>
        <taxon>Dikarya</taxon>
        <taxon>Ascomycota</taxon>
        <taxon>Pezizomycotina</taxon>
        <taxon>Eurotiomycetes</taxon>
        <taxon>Eurotiomycetidae</taxon>
        <taxon>Eurotiales</taxon>
        <taxon>Aspergillaceae</taxon>
        <taxon>Aspergillus</taxon>
        <taxon>Aspergillus subgen. Circumdati</taxon>
    </lineage>
</organism>
<feature type="region of interest" description="Disordered" evidence="6">
    <location>
        <begin position="96"/>
        <end position="124"/>
    </location>
</feature>
<evidence type="ECO:0000259" key="7">
    <source>
        <dbReference type="Pfam" id="PF01408"/>
    </source>
</evidence>
<dbReference type="InterPro" id="IPR050984">
    <property type="entry name" value="Gfo/Idh/MocA_domain"/>
</dbReference>
<name>A0A5N5WMC9_9EURO</name>
<dbReference type="OrthoDB" id="2129491at2759"/>
<proteinExistence type="inferred from homology"/>
<evidence type="ECO:0000256" key="3">
    <source>
        <dbReference type="ARBA" id="ARBA00038984"/>
    </source>
</evidence>
<reference evidence="8 9" key="1">
    <citation type="submission" date="2019-04" db="EMBL/GenBank/DDBJ databases">
        <title>Friends and foes A comparative genomics study of 23 Aspergillus species from section Flavi.</title>
        <authorList>
            <consortium name="DOE Joint Genome Institute"/>
            <person name="Kjaerbolling I."/>
            <person name="Vesth T."/>
            <person name="Frisvad J.C."/>
            <person name="Nybo J.L."/>
            <person name="Theobald S."/>
            <person name="Kildgaard S."/>
            <person name="Isbrandt T."/>
            <person name="Kuo A."/>
            <person name="Sato A."/>
            <person name="Lyhne E.K."/>
            <person name="Kogle M.E."/>
            <person name="Wiebenga A."/>
            <person name="Kun R.S."/>
            <person name="Lubbers R.J."/>
            <person name="Makela M.R."/>
            <person name="Barry K."/>
            <person name="Chovatia M."/>
            <person name="Clum A."/>
            <person name="Daum C."/>
            <person name="Haridas S."/>
            <person name="He G."/>
            <person name="LaButti K."/>
            <person name="Lipzen A."/>
            <person name="Mondo S."/>
            <person name="Riley R."/>
            <person name="Salamov A."/>
            <person name="Simmons B.A."/>
            <person name="Magnuson J.K."/>
            <person name="Henrissat B."/>
            <person name="Mortensen U.H."/>
            <person name="Larsen T.O."/>
            <person name="Devries R.P."/>
            <person name="Grigoriev I.V."/>
            <person name="Machida M."/>
            <person name="Baker S.E."/>
            <person name="Andersen M.R."/>
        </authorList>
    </citation>
    <scope>NUCLEOTIDE SEQUENCE [LARGE SCALE GENOMIC DNA]</scope>
    <source>
        <strain evidence="8 9">CBS 151.66</strain>
    </source>
</reference>
<evidence type="ECO:0000313" key="9">
    <source>
        <dbReference type="Proteomes" id="UP000326565"/>
    </source>
</evidence>
<evidence type="ECO:0000256" key="5">
    <source>
        <dbReference type="ARBA" id="ARBA00049233"/>
    </source>
</evidence>
<dbReference type="EMBL" id="ML732333">
    <property type="protein sequence ID" value="KAB8069633.1"/>
    <property type="molecule type" value="Genomic_DNA"/>
</dbReference>
<keyword evidence="2" id="KW-0560">Oxidoreductase</keyword>
<protein>
    <recommendedName>
        <fullName evidence="3">D-xylose 1-dehydrogenase (NADP(+), D-xylono-1,5-lactone-forming)</fullName>
        <ecNumber evidence="3">1.1.1.179</ecNumber>
    </recommendedName>
    <alternativeName>
        <fullName evidence="4">D-xylose-NADP dehydrogenase</fullName>
    </alternativeName>
</protein>
<dbReference type="PANTHER" id="PTHR22604:SF115">
    <property type="entry name" value="DIHYDRODIOL DEHYDROGENASE, PUTATIVE (AFU_ORTHOLOGUE AFUA_1G07520)-RELATED"/>
    <property type="match status" value="1"/>
</dbReference>
<comment type="similarity">
    <text evidence="1">Belongs to the Gfo/Idh/MocA family.</text>
</comment>
<dbReference type="EC" id="1.1.1.179" evidence="3"/>
<evidence type="ECO:0000256" key="4">
    <source>
        <dbReference type="ARBA" id="ARBA00042988"/>
    </source>
</evidence>
<comment type="catalytic activity">
    <reaction evidence="5">
        <text>D-xylose + NADP(+) = D-xylono-1,5-lactone + NADPH + H(+)</text>
        <dbReference type="Rhea" id="RHEA:22000"/>
        <dbReference type="ChEBI" id="CHEBI:15378"/>
        <dbReference type="ChEBI" id="CHEBI:15867"/>
        <dbReference type="ChEBI" id="CHEBI:53455"/>
        <dbReference type="ChEBI" id="CHEBI:57783"/>
        <dbReference type="ChEBI" id="CHEBI:58349"/>
        <dbReference type="EC" id="1.1.1.179"/>
    </reaction>
</comment>
<dbReference type="InterPro" id="IPR000683">
    <property type="entry name" value="Gfo/Idh/MocA-like_OxRdtase_N"/>
</dbReference>
<feature type="domain" description="Gfo/Idh/MocA-like oxidoreductase N-terminal" evidence="7">
    <location>
        <begin position="3"/>
        <end position="40"/>
    </location>
</feature>
<accession>A0A5N5WMC9</accession>
<dbReference type="Gene3D" id="3.40.50.720">
    <property type="entry name" value="NAD(P)-binding Rossmann-like Domain"/>
    <property type="match status" value="1"/>
</dbReference>
<evidence type="ECO:0000313" key="8">
    <source>
        <dbReference type="EMBL" id="KAB8069633.1"/>
    </source>
</evidence>
<evidence type="ECO:0000256" key="2">
    <source>
        <dbReference type="ARBA" id="ARBA00023002"/>
    </source>
</evidence>
<dbReference type="Gene3D" id="3.30.360.10">
    <property type="entry name" value="Dihydrodipicolinate Reductase, domain 2"/>
    <property type="match status" value="1"/>
</dbReference>
<keyword evidence="9" id="KW-1185">Reference proteome</keyword>
<evidence type="ECO:0000256" key="6">
    <source>
        <dbReference type="SAM" id="MobiDB-lite"/>
    </source>
</evidence>
<dbReference type="Pfam" id="PF01408">
    <property type="entry name" value="GFO_IDH_MocA"/>
    <property type="match status" value="1"/>
</dbReference>
<feature type="compositionally biased region" description="Polar residues" evidence="6">
    <location>
        <begin position="108"/>
        <end position="121"/>
    </location>
</feature>
<gene>
    <name evidence="8" type="ORF">BDV29DRAFT_161252</name>
</gene>
<evidence type="ECO:0000256" key="1">
    <source>
        <dbReference type="ARBA" id="ARBA00010928"/>
    </source>
</evidence>
<dbReference type="GO" id="GO:0047837">
    <property type="term" value="F:D-xylose 1-dehydrogenase (NADP+) activity"/>
    <property type="evidence" value="ECO:0007669"/>
    <property type="project" value="UniProtKB-EC"/>
</dbReference>
<dbReference type="PANTHER" id="PTHR22604">
    <property type="entry name" value="OXIDOREDUCTASES"/>
    <property type="match status" value="1"/>
</dbReference>
<dbReference type="GO" id="GO:0000166">
    <property type="term" value="F:nucleotide binding"/>
    <property type="evidence" value="ECO:0007669"/>
    <property type="project" value="InterPro"/>
</dbReference>
<dbReference type="InterPro" id="IPR036291">
    <property type="entry name" value="NAD(P)-bd_dom_sf"/>
</dbReference>
<dbReference type="Proteomes" id="UP000326565">
    <property type="component" value="Unassembled WGS sequence"/>
</dbReference>
<sequence length="154" mass="16967">MLALEKGKHVLCEKSLTVNAAQAKKLFATAEQKQRFLMEGLWTRILPVSIEVHRLLQTSAIGTITRGFADNGLGMDPSLDFPVGDRMVVKELAGGGNFGPGRLFSPLGTPNTPQGKPSSDSDPFYLVQIPYVGCRRDHDDNDDVRSYYGSRDRK</sequence>